<proteinExistence type="predicted"/>
<sequence length="422" mass="48870">MSPRPWDETIAGLSSTIQIIELNEKLEIVEGILELDLHNSWDRNHKAVLLEVCSHAYRTEKTLVEVVASTHRGIENGTETQKNLRVWTENLRKAEGESRKAEEAVENLRQIFWDVVFDTRKAAAVLGSREWSEVEKQLIQKRREDFRRACRRIEKLKEEIKDLTVQEKIMAANRGESLLIAFHAPKSMIFPPENKHDPKTQSSADSIQNKEREAGLLPSIGGKSSFELADLTAEQRSEYEDIQERRLAMKSRVEDRMQRYHRYRQPPEPDFEISASESEAIFANSKKVKKTTVKSRRINEELDRYLSGPCQPIVYTGDTAERARKLGSTSLPSFPETEENISTVEVAHLIAELEVSESLKAKLPDTSRNEMFRQRHDNQIGILQEQIIKAREHSRKERRRMAREREERLVVSEGFLKHKQAH</sequence>
<dbReference type="Proteomes" id="UP000696280">
    <property type="component" value="Unassembled WGS sequence"/>
</dbReference>
<evidence type="ECO:0000256" key="2">
    <source>
        <dbReference type="SAM" id="MobiDB-lite"/>
    </source>
</evidence>
<name>A0A9N9L7P8_9HELO</name>
<gene>
    <name evidence="3" type="ORF">HYFRA_00013487</name>
</gene>
<comment type="caution">
    <text evidence="3">The sequence shown here is derived from an EMBL/GenBank/DDBJ whole genome shotgun (WGS) entry which is preliminary data.</text>
</comment>
<dbReference type="AlphaFoldDB" id="A0A9N9L7P8"/>
<accession>A0A9N9L7P8</accession>
<keyword evidence="1" id="KW-0175">Coiled coil</keyword>
<keyword evidence="4" id="KW-1185">Reference proteome</keyword>
<dbReference type="EMBL" id="CAJVRL010000101">
    <property type="protein sequence ID" value="CAG8960609.1"/>
    <property type="molecule type" value="Genomic_DNA"/>
</dbReference>
<evidence type="ECO:0000313" key="3">
    <source>
        <dbReference type="EMBL" id="CAG8960609.1"/>
    </source>
</evidence>
<dbReference type="OrthoDB" id="10300804at2759"/>
<protein>
    <submittedName>
        <fullName evidence="3">Uncharacterized protein</fullName>
    </submittedName>
</protein>
<evidence type="ECO:0000313" key="4">
    <source>
        <dbReference type="Proteomes" id="UP000696280"/>
    </source>
</evidence>
<organism evidence="3 4">
    <name type="scientific">Hymenoscyphus fraxineus</name>
    <dbReference type="NCBI Taxonomy" id="746836"/>
    <lineage>
        <taxon>Eukaryota</taxon>
        <taxon>Fungi</taxon>
        <taxon>Dikarya</taxon>
        <taxon>Ascomycota</taxon>
        <taxon>Pezizomycotina</taxon>
        <taxon>Leotiomycetes</taxon>
        <taxon>Helotiales</taxon>
        <taxon>Helotiaceae</taxon>
        <taxon>Hymenoscyphus</taxon>
    </lineage>
</organism>
<feature type="coiled-coil region" evidence="1">
    <location>
        <begin position="139"/>
        <end position="173"/>
    </location>
</feature>
<reference evidence="3" key="1">
    <citation type="submission" date="2021-07" db="EMBL/GenBank/DDBJ databases">
        <authorList>
            <person name="Durling M."/>
        </authorList>
    </citation>
    <scope>NUCLEOTIDE SEQUENCE</scope>
</reference>
<feature type="coiled-coil region" evidence="1">
    <location>
        <begin position="84"/>
        <end position="111"/>
    </location>
</feature>
<evidence type="ECO:0000256" key="1">
    <source>
        <dbReference type="SAM" id="Coils"/>
    </source>
</evidence>
<feature type="region of interest" description="Disordered" evidence="2">
    <location>
        <begin position="393"/>
        <end position="422"/>
    </location>
</feature>